<dbReference type="GO" id="GO:0000139">
    <property type="term" value="C:Golgi membrane"/>
    <property type="evidence" value="ECO:0007669"/>
    <property type="project" value="TreeGrafter"/>
</dbReference>
<feature type="transmembrane region" description="Helical" evidence="8">
    <location>
        <begin position="160"/>
        <end position="178"/>
    </location>
</feature>
<proteinExistence type="predicted"/>
<feature type="transmembrane region" description="Helical" evidence="8">
    <location>
        <begin position="118"/>
        <end position="140"/>
    </location>
</feature>
<feature type="transmembrane region" description="Helical" evidence="8">
    <location>
        <begin position="362"/>
        <end position="381"/>
    </location>
</feature>
<dbReference type="InParanoid" id="S8ECI9"/>
<evidence type="ECO:0000256" key="3">
    <source>
        <dbReference type="ARBA" id="ARBA00022597"/>
    </source>
</evidence>
<dbReference type="eggNOG" id="KOG1583">
    <property type="taxonomic scope" value="Eukaryota"/>
</dbReference>
<feature type="transmembrane region" description="Helical" evidence="8">
    <location>
        <begin position="77"/>
        <end position="98"/>
    </location>
</feature>
<dbReference type="FunCoup" id="S8ECI9">
    <property type="interactions" value="112"/>
</dbReference>
<evidence type="ECO:0000256" key="8">
    <source>
        <dbReference type="SAM" id="Phobius"/>
    </source>
</evidence>
<keyword evidence="5 8" id="KW-1133">Transmembrane helix</keyword>
<dbReference type="PANTHER" id="PTHR10778">
    <property type="entry name" value="SOLUTE CARRIER FAMILY 35 MEMBER B"/>
    <property type="match status" value="1"/>
</dbReference>
<evidence type="ECO:0000256" key="2">
    <source>
        <dbReference type="ARBA" id="ARBA00022448"/>
    </source>
</evidence>
<keyword evidence="4 8" id="KW-0812">Transmembrane</keyword>
<feature type="compositionally biased region" description="Polar residues" evidence="7">
    <location>
        <begin position="388"/>
        <end position="397"/>
    </location>
</feature>
<dbReference type="Pfam" id="PF08449">
    <property type="entry name" value="UAA"/>
    <property type="match status" value="1"/>
</dbReference>
<dbReference type="OrthoDB" id="999962at2759"/>
<dbReference type="InterPro" id="IPR013657">
    <property type="entry name" value="SCL35B1-4/HUT1"/>
</dbReference>
<dbReference type="HOGENOM" id="CLU_033007_1_1_1"/>
<keyword evidence="10" id="KW-1185">Reference proteome</keyword>
<dbReference type="GO" id="GO:0005462">
    <property type="term" value="F:UDP-N-acetylglucosamine transmembrane transporter activity"/>
    <property type="evidence" value="ECO:0007669"/>
    <property type="project" value="TreeGrafter"/>
</dbReference>
<dbReference type="GO" id="GO:0005464">
    <property type="term" value="F:UDP-xylose transmembrane transporter activity"/>
    <property type="evidence" value="ECO:0007669"/>
    <property type="project" value="TreeGrafter"/>
</dbReference>
<feature type="transmembrane region" description="Helical" evidence="8">
    <location>
        <begin position="337"/>
        <end position="356"/>
    </location>
</feature>
<dbReference type="AlphaFoldDB" id="S8ECI9"/>
<dbReference type="Proteomes" id="UP000015241">
    <property type="component" value="Unassembled WGS sequence"/>
</dbReference>
<keyword evidence="3" id="KW-0762">Sugar transport</keyword>
<accession>S8ECI9</accession>
<feature type="transmembrane region" description="Helical" evidence="8">
    <location>
        <begin position="222"/>
        <end position="242"/>
    </location>
</feature>
<evidence type="ECO:0000256" key="7">
    <source>
        <dbReference type="SAM" id="MobiDB-lite"/>
    </source>
</evidence>
<evidence type="ECO:0000313" key="10">
    <source>
        <dbReference type="Proteomes" id="UP000015241"/>
    </source>
</evidence>
<feature type="transmembrane region" description="Helical" evidence="8">
    <location>
        <begin position="46"/>
        <end position="65"/>
    </location>
</feature>
<keyword evidence="6 8" id="KW-0472">Membrane</keyword>
<protein>
    <recommendedName>
        <fullName evidence="11">UAA transporter</fullName>
    </recommendedName>
</protein>
<organism evidence="9 10">
    <name type="scientific">Fomitopsis schrenkii</name>
    <name type="common">Brown rot fungus</name>
    <dbReference type="NCBI Taxonomy" id="2126942"/>
    <lineage>
        <taxon>Eukaryota</taxon>
        <taxon>Fungi</taxon>
        <taxon>Dikarya</taxon>
        <taxon>Basidiomycota</taxon>
        <taxon>Agaricomycotina</taxon>
        <taxon>Agaricomycetes</taxon>
        <taxon>Polyporales</taxon>
        <taxon>Fomitopsis</taxon>
    </lineage>
</organism>
<evidence type="ECO:0000256" key="5">
    <source>
        <dbReference type="ARBA" id="ARBA00022989"/>
    </source>
</evidence>
<name>S8ECI9_FOMSC</name>
<feature type="transmembrane region" description="Helical" evidence="8">
    <location>
        <begin position="183"/>
        <end position="202"/>
    </location>
</feature>
<reference evidence="9 10" key="1">
    <citation type="journal article" date="2012" name="Science">
        <title>The Paleozoic origin of enzymatic lignin decomposition reconstructed from 31 fungal genomes.</title>
        <authorList>
            <person name="Floudas D."/>
            <person name="Binder M."/>
            <person name="Riley R."/>
            <person name="Barry K."/>
            <person name="Blanchette R.A."/>
            <person name="Henrissat B."/>
            <person name="Martinez A.T."/>
            <person name="Otillar R."/>
            <person name="Spatafora J.W."/>
            <person name="Yadav J.S."/>
            <person name="Aerts A."/>
            <person name="Benoit I."/>
            <person name="Boyd A."/>
            <person name="Carlson A."/>
            <person name="Copeland A."/>
            <person name="Coutinho P.M."/>
            <person name="de Vries R.P."/>
            <person name="Ferreira P."/>
            <person name="Findley K."/>
            <person name="Foster B."/>
            <person name="Gaskell J."/>
            <person name="Glotzer D."/>
            <person name="Gorecki P."/>
            <person name="Heitman J."/>
            <person name="Hesse C."/>
            <person name="Hori C."/>
            <person name="Igarashi K."/>
            <person name="Jurgens J.A."/>
            <person name="Kallen N."/>
            <person name="Kersten P."/>
            <person name="Kohler A."/>
            <person name="Kuees U."/>
            <person name="Kumar T.K.A."/>
            <person name="Kuo A."/>
            <person name="LaButti K."/>
            <person name="Larrondo L.F."/>
            <person name="Lindquist E."/>
            <person name="Ling A."/>
            <person name="Lombard V."/>
            <person name="Lucas S."/>
            <person name="Lundell T."/>
            <person name="Martin R."/>
            <person name="McLaughlin D.J."/>
            <person name="Morgenstern I."/>
            <person name="Morin E."/>
            <person name="Murat C."/>
            <person name="Nagy L.G."/>
            <person name="Nolan M."/>
            <person name="Ohm R.A."/>
            <person name="Patyshakuliyeva A."/>
            <person name="Rokas A."/>
            <person name="Ruiz-Duenas F.J."/>
            <person name="Sabat G."/>
            <person name="Salamov A."/>
            <person name="Samejima M."/>
            <person name="Schmutz J."/>
            <person name="Slot J.C."/>
            <person name="St John F."/>
            <person name="Stenlid J."/>
            <person name="Sun H."/>
            <person name="Sun S."/>
            <person name="Syed K."/>
            <person name="Tsang A."/>
            <person name="Wiebenga A."/>
            <person name="Young D."/>
            <person name="Pisabarro A."/>
            <person name="Eastwood D.C."/>
            <person name="Martin F."/>
            <person name="Cullen D."/>
            <person name="Grigoriev I.V."/>
            <person name="Hibbett D.S."/>
        </authorList>
    </citation>
    <scope>NUCLEOTIDE SEQUENCE</scope>
    <source>
        <strain evidence="10">FP-58527</strain>
    </source>
</reference>
<evidence type="ECO:0000256" key="1">
    <source>
        <dbReference type="ARBA" id="ARBA00004127"/>
    </source>
</evidence>
<feature type="transmembrane region" description="Helical" evidence="8">
    <location>
        <begin position="254"/>
        <end position="273"/>
    </location>
</feature>
<evidence type="ECO:0008006" key="11">
    <source>
        <dbReference type="Google" id="ProtNLM"/>
    </source>
</evidence>
<evidence type="ECO:0000256" key="6">
    <source>
        <dbReference type="ARBA" id="ARBA00023136"/>
    </source>
</evidence>
<feature type="region of interest" description="Disordered" evidence="7">
    <location>
        <begin position="1"/>
        <end position="26"/>
    </location>
</feature>
<evidence type="ECO:0000313" key="9">
    <source>
        <dbReference type="EMBL" id="EPT00944.1"/>
    </source>
</evidence>
<sequence>MSLGSSKHPRTPPKHIDVAKATTQAPRNDAVKTQDAHVSSAVAGSLLDFTLILSLLFGGCCSNVWSYEYILKIDSHLGTALTFSQMCFITLHSFPSFLHWDRSCIPRLQRRHVPIRQWVAQVLVLTSSSLLNNWAFAFHVPLTVQIVFRSAGESSYDVTQYYVGFGLAVSMLFGFLFFKRRYAWSQMGAVAVVTIGVMLATLSRPGSSSKLEFDDPRADLRYALGVLMMTASLFLTGALGLLQERTYSVYGPYWREGVFYTHLLSIPIFIFLGSDVRSGFQSLSAHTANYTASASSKLPAPLAHYTPYIVLALNLVTQLMCVSAVNQLTSRVTSVSTNLVLTARKAISLCISVWWFGNGWNAELTAGAGMVFAGSLLYTFVSSGSPARSRTEATTTPGGIPPKPARAKTLKSD</sequence>
<comment type="subcellular location">
    <subcellularLocation>
        <location evidence="1">Endomembrane system</location>
        <topology evidence="1">Multi-pass membrane protein</topology>
    </subcellularLocation>
</comment>
<dbReference type="EMBL" id="KE504145">
    <property type="protein sequence ID" value="EPT00944.1"/>
    <property type="molecule type" value="Genomic_DNA"/>
</dbReference>
<gene>
    <name evidence="9" type="ORF">FOMPIDRAFT_1121464</name>
</gene>
<dbReference type="GO" id="GO:0005789">
    <property type="term" value="C:endoplasmic reticulum membrane"/>
    <property type="evidence" value="ECO:0007669"/>
    <property type="project" value="TreeGrafter"/>
</dbReference>
<keyword evidence="2" id="KW-0813">Transport</keyword>
<feature type="transmembrane region" description="Helical" evidence="8">
    <location>
        <begin position="305"/>
        <end position="325"/>
    </location>
</feature>
<evidence type="ECO:0000256" key="4">
    <source>
        <dbReference type="ARBA" id="ARBA00022692"/>
    </source>
</evidence>
<feature type="region of interest" description="Disordered" evidence="7">
    <location>
        <begin position="388"/>
        <end position="413"/>
    </location>
</feature>
<dbReference type="PANTHER" id="PTHR10778:SF4">
    <property type="entry name" value="NUCLEOTIDE SUGAR TRANSPORTER SLC35B4"/>
    <property type="match status" value="1"/>
</dbReference>